<evidence type="ECO:0000256" key="3">
    <source>
        <dbReference type="ARBA" id="ARBA00022603"/>
    </source>
</evidence>
<evidence type="ECO:0000256" key="1">
    <source>
        <dbReference type="ARBA" id="ARBA00010086"/>
    </source>
</evidence>
<dbReference type="EMBL" id="KV454211">
    <property type="protein sequence ID" value="ODQ59135.1"/>
    <property type="molecule type" value="Genomic_DNA"/>
</dbReference>
<keyword evidence="4" id="KW-0808">Transferase</keyword>
<keyword evidence="7" id="KW-1185">Reference proteome</keyword>
<dbReference type="EC" id="2.1.1.22" evidence="2"/>
<dbReference type="GO" id="GO:0035498">
    <property type="term" value="P:carnosine metabolic process"/>
    <property type="evidence" value="ECO:0007669"/>
    <property type="project" value="EnsemblFungi"/>
</dbReference>
<dbReference type="AlphaFoldDB" id="A0A1E3P156"/>
<organism evidence="6 7">
    <name type="scientific">Wickerhamomyces anomalus (strain ATCC 58044 / CBS 1984 / NCYC 433 / NRRL Y-366-8)</name>
    <name type="common">Yeast</name>
    <name type="synonym">Hansenula anomala</name>
    <dbReference type="NCBI Taxonomy" id="683960"/>
    <lineage>
        <taxon>Eukaryota</taxon>
        <taxon>Fungi</taxon>
        <taxon>Dikarya</taxon>
        <taxon>Ascomycota</taxon>
        <taxon>Saccharomycotina</taxon>
        <taxon>Saccharomycetes</taxon>
        <taxon>Phaffomycetales</taxon>
        <taxon>Wickerhamomycetaceae</taxon>
        <taxon>Wickerhamomyces</taxon>
    </lineage>
</organism>
<dbReference type="GeneID" id="30203023"/>
<name>A0A1E3P156_WICAA</name>
<comment type="similarity">
    <text evidence="1">Belongs to the carnosine N-methyltransferase family.</text>
</comment>
<sequence length="396" mass="46403">MNGDNEEYNALTRVLNAYYLYEDYARKELLSPRRLKWKSLTQEEQSLLPWFPEYLQVLEHCIKLNGEFTRNLATTVANDWGASSDPSQWAQCGYEDYDKVKYVFKQMLREWSEDGHEERDVSFNRIFQYLETKYPNVVERQHVKILIPGSGLGRLNFELVKRGFWCQGNEFSYHMLLASNFLLNHSYTRNHYSIFPLIHNFSNQLNRSLQTRPIFIPDLHNQTELINLQTEFPSIPVGELMSIASGSFTDLYGPDDLSISDHYSKDQNASEFRLQNANQFDIVITHFFMDTASNVIEYLKTLNHTIKQGGEWINFGPLLWHFEDAEDVVEIIKQDGTKVPTPVKGLELTNQDFLELAQNWFEFKHHEKQIEVGYSSDPKGLGGWKYKCDYWIATKK</sequence>
<accession>A0A1E3P156</accession>
<evidence type="ECO:0000256" key="5">
    <source>
        <dbReference type="ARBA" id="ARBA00022691"/>
    </source>
</evidence>
<keyword evidence="3" id="KW-0489">Methyltransferase</keyword>
<dbReference type="InterPro" id="IPR029063">
    <property type="entry name" value="SAM-dependent_MTases_sf"/>
</dbReference>
<dbReference type="RefSeq" id="XP_019038342.1">
    <property type="nucleotide sequence ID" value="XM_019185777.1"/>
</dbReference>
<evidence type="ECO:0000313" key="7">
    <source>
        <dbReference type="Proteomes" id="UP000094112"/>
    </source>
</evidence>
<dbReference type="GO" id="GO:0030735">
    <property type="term" value="F:carnosine N-methyltransferase activity"/>
    <property type="evidence" value="ECO:0007669"/>
    <property type="project" value="UniProtKB-EC"/>
</dbReference>
<dbReference type="SUPFAM" id="SSF53335">
    <property type="entry name" value="S-adenosyl-L-methionine-dependent methyltransferases"/>
    <property type="match status" value="1"/>
</dbReference>
<dbReference type="SMART" id="SM01296">
    <property type="entry name" value="N2227"/>
    <property type="match status" value="1"/>
</dbReference>
<evidence type="ECO:0000313" key="6">
    <source>
        <dbReference type="EMBL" id="ODQ59135.1"/>
    </source>
</evidence>
<evidence type="ECO:0000256" key="4">
    <source>
        <dbReference type="ARBA" id="ARBA00022679"/>
    </source>
</evidence>
<dbReference type="PANTHER" id="PTHR12303:SF6">
    <property type="entry name" value="CARNOSINE N-METHYLTRANSFERASE"/>
    <property type="match status" value="1"/>
</dbReference>
<protein>
    <recommendedName>
        <fullName evidence="2">carnosine N-methyltransferase</fullName>
        <ecNumber evidence="2">2.1.1.22</ecNumber>
    </recommendedName>
</protein>
<gene>
    <name evidence="6" type="ORF">WICANDRAFT_84776</name>
</gene>
<dbReference type="STRING" id="683960.A0A1E3P156"/>
<keyword evidence="5" id="KW-0949">S-adenosyl-L-methionine</keyword>
<dbReference type="GO" id="GO:0032259">
    <property type="term" value="P:methylation"/>
    <property type="evidence" value="ECO:0007669"/>
    <property type="project" value="UniProtKB-KW"/>
</dbReference>
<evidence type="ECO:0000256" key="2">
    <source>
        <dbReference type="ARBA" id="ARBA00012003"/>
    </source>
</evidence>
<reference evidence="6 7" key="1">
    <citation type="journal article" date="2016" name="Proc. Natl. Acad. Sci. U.S.A.">
        <title>Comparative genomics of biotechnologically important yeasts.</title>
        <authorList>
            <person name="Riley R."/>
            <person name="Haridas S."/>
            <person name="Wolfe K.H."/>
            <person name="Lopes M.R."/>
            <person name="Hittinger C.T."/>
            <person name="Goeker M."/>
            <person name="Salamov A.A."/>
            <person name="Wisecaver J.H."/>
            <person name="Long T.M."/>
            <person name="Calvey C.H."/>
            <person name="Aerts A.L."/>
            <person name="Barry K.W."/>
            <person name="Choi C."/>
            <person name="Clum A."/>
            <person name="Coughlan A.Y."/>
            <person name="Deshpande S."/>
            <person name="Douglass A.P."/>
            <person name="Hanson S.J."/>
            <person name="Klenk H.-P."/>
            <person name="LaButti K.M."/>
            <person name="Lapidus A."/>
            <person name="Lindquist E.A."/>
            <person name="Lipzen A.M."/>
            <person name="Meier-Kolthoff J.P."/>
            <person name="Ohm R.A."/>
            <person name="Otillar R.P."/>
            <person name="Pangilinan J.L."/>
            <person name="Peng Y."/>
            <person name="Rokas A."/>
            <person name="Rosa C.A."/>
            <person name="Scheuner C."/>
            <person name="Sibirny A.A."/>
            <person name="Slot J.C."/>
            <person name="Stielow J.B."/>
            <person name="Sun H."/>
            <person name="Kurtzman C.P."/>
            <person name="Blackwell M."/>
            <person name="Grigoriev I.V."/>
            <person name="Jeffries T.W."/>
        </authorList>
    </citation>
    <scope>NUCLEOTIDE SEQUENCE [LARGE SCALE GENOMIC DNA]</scope>
    <source>
        <strain evidence="7">ATCC 58044 / CBS 1984 / NCYC 433 / NRRL Y-366-8</strain>
    </source>
</reference>
<dbReference type="InterPro" id="IPR012901">
    <property type="entry name" value="CARME"/>
</dbReference>
<dbReference type="Pfam" id="PF07942">
    <property type="entry name" value="CARME"/>
    <property type="match status" value="1"/>
</dbReference>
<dbReference type="Proteomes" id="UP000094112">
    <property type="component" value="Unassembled WGS sequence"/>
</dbReference>
<proteinExistence type="inferred from homology"/>
<dbReference type="OrthoDB" id="978at2759"/>
<dbReference type="PANTHER" id="PTHR12303">
    <property type="entry name" value="CARNOSINE N-METHYLTRANSFERASE"/>
    <property type="match status" value="1"/>
</dbReference>